<evidence type="ECO:0000256" key="1">
    <source>
        <dbReference type="ARBA" id="ARBA00002668"/>
    </source>
</evidence>
<dbReference type="InterPro" id="IPR002083">
    <property type="entry name" value="MATH/TRAF_dom"/>
</dbReference>
<evidence type="ECO:0000256" key="2">
    <source>
        <dbReference type="ARBA" id="ARBA00004906"/>
    </source>
</evidence>
<protein>
    <recommendedName>
        <fullName evidence="4">MATH domain-containing protein</fullName>
    </recommendedName>
</protein>
<dbReference type="PROSITE" id="PS50144">
    <property type="entry name" value="MATH"/>
    <property type="match status" value="1"/>
</dbReference>
<dbReference type="PANTHER" id="PTHR26379:SF187">
    <property type="entry name" value="OS07G0655300 PROTEIN"/>
    <property type="match status" value="1"/>
</dbReference>
<feature type="domain" description="MATH" evidence="4">
    <location>
        <begin position="29"/>
        <end position="156"/>
    </location>
</feature>
<evidence type="ECO:0000259" key="4">
    <source>
        <dbReference type="PROSITE" id="PS50144"/>
    </source>
</evidence>
<dbReference type="SUPFAM" id="SSF49599">
    <property type="entry name" value="TRAF domain-like"/>
    <property type="match status" value="1"/>
</dbReference>
<dbReference type="GO" id="GO:0016567">
    <property type="term" value="P:protein ubiquitination"/>
    <property type="evidence" value="ECO:0007669"/>
    <property type="project" value="InterPro"/>
</dbReference>
<dbReference type="Gene3D" id="2.60.210.10">
    <property type="entry name" value="Apoptosis, Tumor Necrosis Factor Receptor Associated Protein 2, Chain A"/>
    <property type="match status" value="1"/>
</dbReference>
<dbReference type="SUPFAM" id="SSF54695">
    <property type="entry name" value="POZ domain"/>
    <property type="match status" value="1"/>
</dbReference>
<proteinExistence type="inferred from homology"/>
<evidence type="ECO:0000256" key="3">
    <source>
        <dbReference type="ARBA" id="ARBA00010846"/>
    </source>
</evidence>
<dbReference type="InterPro" id="IPR000210">
    <property type="entry name" value="BTB/POZ_dom"/>
</dbReference>
<comment type="pathway">
    <text evidence="2">Protein modification; protein ubiquitination.</text>
</comment>
<sequence length="343" mass="37678">MASSPDAPPSSSSEPLSYSSSTWTMEKVTGMHRFRIAEYKLVRAMGAGWSVRSGIFNVGGYDWSLVCHPNGTSEDTAHIFFAVFGLENDVADSVKVRVEIVFLDENGEPSRFLADRFVQEFSRSHPRRGPAPLGRIPHLEAAQYIQNDCLTIQCTVSILKSPHVQVLKTPSVAVPPSDLHRQFGRLLEDGAGTDVTFQVGAGGGEAFSAHRAERVKIDDIEPAAFKALLYFIYSDSLPPQTEEIDEESAVSMAQHLLVAADRYGLERLKILCEDKLCRGIDVNTVATTLAIADQHLCSQLKAACFDFVVSSRILTAVMETDGFEHLRMSCPSVVKELLKKVNS</sequence>
<dbReference type="CDD" id="cd00121">
    <property type="entry name" value="MATH"/>
    <property type="match status" value="1"/>
</dbReference>
<dbReference type="GO" id="GO:0071472">
    <property type="term" value="P:cellular response to salt stress"/>
    <property type="evidence" value="ECO:0007669"/>
    <property type="project" value="UniProtKB-ARBA"/>
</dbReference>
<dbReference type="Pfam" id="PF24570">
    <property type="entry name" value="BACK_BPM_SPOP"/>
    <property type="match status" value="1"/>
</dbReference>
<dbReference type="InterPro" id="IPR008974">
    <property type="entry name" value="TRAF-like"/>
</dbReference>
<dbReference type="Pfam" id="PF22486">
    <property type="entry name" value="MATH_2"/>
    <property type="match status" value="1"/>
</dbReference>
<comment type="function">
    <text evidence="1">May act as a substrate-specific adapter of an E3 ubiquitin-protein ligase complex (CUL3-RBX1-BTB) which mediates the ubiquitination and subsequent proteasomal degradation of target proteins.</text>
</comment>
<dbReference type="AlphaFoldDB" id="A0A6V7P5T0"/>
<name>A0A6V7P5T0_ANACO</name>
<dbReference type="InterPro" id="IPR034090">
    <property type="entry name" value="BPM_C"/>
</dbReference>
<organism evidence="5">
    <name type="scientific">Ananas comosus var. bracteatus</name>
    <name type="common">red pineapple</name>
    <dbReference type="NCBI Taxonomy" id="296719"/>
    <lineage>
        <taxon>Eukaryota</taxon>
        <taxon>Viridiplantae</taxon>
        <taxon>Streptophyta</taxon>
        <taxon>Embryophyta</taxon>
        <taxon>Tracheophyta</taxon>
        <taxon>Spermatophyta</taxon>
        <taxon>Magnoliopsida</taxon>
        <taxon>Liliopsida</taxon>
        <taxon>Poales</taxon>
        <taxon>Bromeliaceae</taxon>
        <taxon>Bromelioideae</taxon>
        <taxon>Ananas</taxon>
    </lineage>
</organism>
<dbReference type="Gene3D" id="1.25.40.420">
    <property type="match status" value="1"/>
</dbReference>
<accession>A0A6V7P5T0</accession>
<dbReference type="Gene3D" id="3.30.710.10">
    <property type="entry name" value="Potassium Channel Kv1.1, Chain A"/>
    <property type="match status" value="2"/>
</dbReference>
<dbReference type="InterPro" id="IPR045005">
    <property type="entry name" value="BPM1-6"/>
</dbReference>
<comment type="similarity">
    <text evidence="3">Belongs to the Tdpoz family.</text>
</comment>
<dbReference type="CDD" id="cd14736">
    <property type="entry name" value="BACK_AtBPM-like"/>
    <property type="match status" value="1"/>
</dbReference>
<gene>
    <name evidence="5" type="ORF">CB5_LOCUS9217</name>
</gene>
<dbReference type="InterPro" id="IPR011333">
    <property type="entry name" value="SKP1/BTB/POZ_sf"/>
</dbReference>
<evidence type="ECO:0000313" key="5">
    <source>
        <dbReference type="EMBL" id="CAD1826006.1"/>
    </source>
</evidence>
<dbReference type="PANTHER" id="PTHR26379">
    <property type="entry name" value="BTB/POZ AND MATH DOMAIN-CONTAINING PROTEIN 1"/>
    <property type="match status" value="1"/>
</dbReference>
<reference evidence="5" key="1">
    <citation type="submission" date="2020-07" db="EMBL/GenBank/DDBJ databases">
        <authorList>
            <person name="Lin J."/>
        </authorList>
    </citation>
    <scope>NUCLEOTIDE SEQUENCE</scope>
</reference>
<dbReference type="Pfam" id="PF00651">
    <property type="entry name" value="BTB"/>
    <property type="match status" value="1"/>
</dbReference>
<dbReference type="EMBL" id="LR862145">
    <property type="protein sequence ID" value="CAD1826006.1"/>
    <property type="molecule type" value="Genomic_DNA"/>
</dbReference>
<dbReference type="InterPro" id="IPR056423">
    <property type="entry name" value="BACK_BPM_SPOP"/>
</dbReference>
<dbReference type="SMART" id="SM00225">
    <property type="entry name" value="BTB"/>
    <property type="match status" value="1"/>
</dbReference>